<sequence>MFSKSIFCDSPISLRKANTKLPTFENNKVDKIDKLISNLSISNFNKQNIGCEETSHFLNQATVNLGFPQDNLTSNLSIPQNNYLGPKSSPNPDGCEQAKHPLNQATVNLGGYDLQNHFLNQSTDQMYNYIRTSSFSTRSNSNAQLNASGLWPNY</sequence>
<dbReference type="EMBL" id="KY684105">
    <property type="protein sequence ID" value="ARF10773.1"/>
    <property type="molecule type" value="Genomic_DNA"/>
</dbReference>
<gene>
    <name evidence="1" type="ORF">Hokovirus_3_46</name>
</gene>
<organism evidence="1">
    <name type="scientific">Hokovirus HKV1</name>
    <dbReference type="NCBI Taxonomy" id="1977638"/>
    <lineage>
        <taxon>Viruses</taxon>
        <taxon>Varidnaviria</taxon>
        <taxon>Bamfordvirae</taxon>
        <taxon>Nucleocytoviricota</taxon>
        <taxon>Megaviricetes</taxon>
        <taxon>Imitervirales</taxon>
        <taxon>Mimiviridae</taxon>
        <taxon>Klosneuvirinae</taxon>
        <taxon>Hokovirus</taxon>
    </lineage>
</organism>
<accession>A0A1V0SGD4</accession>
<evidence type="ECO:0000313" key="1">
    <source>
        <dbReference type="EMBL" id="ARF10773.1"/>
    </source>
</evidence>
<name>A0A1V0SGD4_9VIRU</name>
<reference evidence="1" key="1">
    <citation type="journal article" date="2017" name="Science">
        <title>Giant viruses with an expanded complement of translation system components.</title>
        <authorList>
            <person name="Schulz F."/>
            <person name="Yutin N."/>
            <person name="Ivanova N.N."/>
            <person name="Ortega D.R."/>
            <person name="Lee T.K."/>
            <person name="Vierheilig J."/>
            <person name="Daims H."/>
            <person name="Horn M."/>
            <person name="Wagner M."/>
            <person name="Jensen G.J."/>
            <person name="Kyrpides N.C."/>
            <person name="Koonin E.V."/>
            <person name="Woyke T."/>
        </authorList>
    </citation>
    <scope>NUCLEOTIDE SEQUENCE</scope>
    <source>
        <strain evidence="1">HKV1</strain>
    </source>
</reference>
<proteinExistence type="predicted"/>
<protein>
    <submittedName>
        <fullName evidence="1">Uncharacterized protein</fullName>
    </submittedName>
</protein>